<dbReference type="PANTHER" id="PTHR42715:SF12">
    <property type="entry name" value="BETA-GLUCOSIDASE G-RELATED"/>
    <property type="match status" value="1"/>
</dbReference>
<evidence type="ECO:0000256" key="9">
    <source>
        <dbReference type="ARBA" id="ARBA00023180"/>
    </source>
</evidence>
<evidence type="ECO:0000256" key="12">
    <source>
        <dbReference type="ARBA" id="ARBA00023326"/>
    </source>
</evidence>
<keyword evidence="12" id="KW-0624">Polysaccharide degradation</keyword>
<keyword evidence="9" id="KW-0325">Glycoprotein</keyword>
<keyword evidence="10" id="KW-0119">Carbohydrate metabolism</keyword>
<dbReference type="Pfam" id="PF00933">
    <property type="entry name" value="Glyco_hydro_3"/>
    <property type="match status" value="1"/>
</dbReference>
<gene>
    <name evidence="20" type="ORF">FA09DRAFT_334541</name>
</gene>
<dbReference type="Gene3D" id="2.60.40.10">
    <property type="entry name" value="Immunoglobulins"/>
    <property type="match status" value="1"/>
</dbReference>
<proteinExistence type="inferred from homology"/>
<dbReference type="SUPFAM" id="SSF51445">
    <property type="entry name" value="(Trans)glycosidases"/>
    <property type="match status" value="1"/>
</dbReference>
<keyword evidence="21" id="KW-1185">Reference proteome</keyword>
<accession>A0A316Z6C5</accession>
<dbReference type="Pfam" id="PF01915">
    <property type="entry name" value="Glyco_hydro_3_C"/>
    <property type="match status" value="1"/>
</dbReference>
<dbReference type="GeneID" id="37271281"/>
<evidence type="ECO:0000256" key="6">
    <source>
        <dbReference type="ARBA" id="ARBA00022525"/>
    </source>
</evidence>
<comment type="similarity">
    <text evidence="4">Belongs to the glycosyl hydrolase 3 family.</text>
</comment>
<evidence type="ECO:0000256" key="13">
    <source>
        <dbReference type="ARBA" id="ARBA00024983"/>
    </source>
</evidence>
<dbReference type="Proteomes" id="UP000245946">
    <property type="component" value="Unassembled WGS sequence"/>
</dbReference>
<evidence type="ECO:0000256" key="18">
    <source>
        <dbReference type="SAM" id="SignalP"/>
    </source>
</evidence>
<dbReference type="InterPro" id="IPR013783">
    <property type="entry name" value="Ig-like_fold"/>
</dbReference>
<dbReference type="FunFam" id="3.20.20.300:FF:000002">
    <property type="entry name" value="Probable beta-glucosidase"/>
    <property type="match status" value="1"/>
</dbReference>
<comment type="subcellular location">
    <subcellularLocation>
        <location evidence="2">Secreted</location>
    </subcellularLocation>
</comment>
<comment type="pathway">
    <text evidence="3">Glycan metabolism; cellulose degradation.</text>
</comment>
<dbReference type="GO" id="GO:0005576">
    <property type="term" value="C:extracellular region"/>
    <property type="evidence" value="ECO:0007669"/>
    <property type="project" value="UniProtKB-SubCell"/>
</dbReference>
<dbReference type="Pfam" id="PF14310">
    <property type="entry name" value="Fn3-like"/>
    <property type="match status" value="1"/>
</dbReference>
<dbReference type="AlphaFoldDB" id="A0A316Z6C5"/>
<dbReference type="EC" id="3.2.1.21" evidence="5"/>
<dbReference type="InterPro" id="IPR036881">
    <property type="entry name" value="Glyco_hydro_3_C_sf"/>
</dbReference>
<evidence type="ECO:0000256" key="17">
    <source>
        <dbReference type="ARBA" id="ARBA00041808"/>
    </source>
</evidence>
<evidence type="ECO:0000256" key="2">
    <source>
        <dbReference type="ARBA" id="ARBA00004613"/>
    </source>
</evidence>
<evidence type="ECO:0000256" key="14">
    <source>
        <dbReference type="ARBA" id="ARBA00039579"/>
    </source>
</evidence>
<evidence type="ECO:0000256" key="11">
    <source>
        <dbReference type="ARBA" id="ARBA00023295"/>
    </source>
</evidence>
<feature type="chain" id="PRO_5016236933" description="Probable beta-glucosidase G" evidence="18">
    <location>
        <begin position="19"/>
        <end position="724"/>
    </location>
</feature>
<dbReference type="Gene3D" id="3.20.20.300">
    <property type="entry name" value="Glycoside hydrolase, family 3, N-terminal domain"/>
    <property type="match status" value="1"/>
</dbReference>
<evidence type="ECO:0000313" key="20">
    <source>
        <dbReference type="EMBL" id="PWN97340.1"/>
    </source>
</evidence>
<evidence type="ECO:0000256" key="16">
    <source>
        <dbReference type="ARBA" id="ARBA00041601"/>
    </source>
</evidence>
<dbReference type="InterPro" id="IPR001764">
    <property type="entry name" value="Glyco_hydro_3_N"/>
</dbReference>
<feature type="domain" description="Fibronectin type III-like" evidence="19">
    <location>
        <begin position="566"/>
        <end position="713"/>
    </location>
</feature>
<dbReference type="RefSeq" id="XP_025597619.1">
    <property type="nucleotide sequence ID" value="XM_025743737.1"/>
</dbReference>
<dbReference type="Gene3D" id="3.40.50.1700">
    <property type="entry name" value="Glycoside hydrolase family 3 C-terminal domain"/>
    <property type="match status" value="1"/>
</dbReference>
<evidence type="ECO:0000256" key="1">
    <source>
        <dbReference type="ARBA" id="ARBA00000448"/>
    </source>
</evidence>
<evidence type="ECO:0000256" key="15">
    <source>
        <dbReference type="ARBA" id="ARBA00041276"/>
    </source>
</evidence>
<keyword evidence="7 18" id="KW-0732">Signal</keyword>
<dbReference type="InterPro" id="IPR036962">
    <property type="entry name" value="Glyco_hydro_3_N_sf"/>
</dbReference>
<dbReference type="PANTHER" id="PTHR42715">
    <property type="entry name" value="BETA-GLUCOSIDASE"/>
    <property type="match status" value="1"/>
</dbReference>
<keyword evidence="8 20" id="KW-0378">Hydrolase</keyword>
<dbReference type="GO" id="GO:0009251">
    <property type="term" value="P:glucan catabolic process"/>
    <property type="evidence" value="ECO:0007669"/>
    <property type="project" value="TreeGrafter"/>
</dbReference>
<evidence type="ECO:0000313" key="21">
    <source>
        <dbReference type="Proteomes" id="UP000245946"/>
    </source>
</evidence>
<sequence length="724" mass="77741">MRLFLPFLALAATLGALSAPLDEPSALLLERGGHLGGDILAPNSTGGVWTRGFAKARELVEQMTIEEKVNVTSGYTGFCVGYTGEVPRLGVKPLCMADGPSSVRPSRGVSQFPAAITAGATWSRRLISARAKAMAQEFKDRGVNIALSPVTGSPLGRSPLGGRDWENWSADSYLSSIASFITVRDMQANGLACTAKHWLGNEQETRRRPFNRSEDNDFTKAPIGQSVDSRLDDRTTHELYALSFAEAVRAGTAFIMSSYNRLNGTQASADALSQNYILKDMLNFHGSVMSDWGGTHSNDAYNGGMDISMPGNSYGGLFGNFGGASLLADIKAGRVPEWRIHDAAIRTLAPILELQGDQQWPEVSFDVRDTTRSLYPSVRKPETADLIREIGEEAVVLLHNNRSAGLGLPLKPRHVLRSLALLGEGAFDKPTGWTSCGQGGGSCSEYSKNGTLTMGGGSGWGIPSYILSGAAVMQHEARRGAFDINLDASDGYMNLSNFRMQARASEAALVFVNAWSTEGNDRPNITLFGGGDRLVKAAASECNNTIVVINSGGVVLVEDWIKHENVTAVLYAGFPGQEGAGALPAILFGDKSPSGKLPFTWGRSLDQYLPNSIARVPDIAPVANFDEGTLGGDWHWFEYKNATPRYAFGHGLSSDAPQDTTFEISGVTVLLQPGETQTVTFPLRRKDLSVWSTDNQNWMLLSGDYHFGVGGSSDNAPVAASFSF</sequence>
<dbReference type="SMART" id="SM01217">
    <property type="entry name" value="Fn3_like"/>
    <property type="match status" value="1"/>
</dbReference>
<dbReference type="PRINTS" id="PR00133">
    <property type="entry name" value="GLHYDRLASE3"/>
</dbReference>
<protein>
    <recommendedName>
        <fullName evidence="14">Probable beta-glucosidase G</fullName>
        <ecNumber evidence="5">3.2.1.21</ecNumber>
    </recommendedName>
    <alternativeName>
        <fullName evidence="15">Beta-D-glucoside glucohydrolase G</fullName>
    </alternativeName>
    <alternativeName>
        <fullName evidence="16">Cellobiase G</fullName>
    </alternativeName>
    <alternativeName>
        <fullName evidence="17">Gentiobiase G</fullName>
    </alternativeName>
</protein>
<dbReference type="SUPFAM" id="SSF52279">
    <property type="entry name" value="Beta-D-glucan exohydrolase, C-terminal domain"/>
    <property type="match status" value="1"/>
</dbReference>
<comment type="function">
    <text evidence="13">Beta-glucosidases are one of a number of cellulolytic enzymes involved in the degradation of cellulosic biomass. Catalyzes the last step releasing glucose from the inhibitory cellobiose.</text>
</comment>
<dbReference type="InterPro" id="IPR050288">
    <property type="entry name" value="Cellulose_deg_GH3"/>
</dbReference>
<name>A0A316Z6C5_9BASI</name>
<dbReference type="InterPro" id="IPR002772">
    <property type="entry name" value="Glyco_hydro_3_C"/>
</dbReference>
<dbReference type="OrthoDB" id="416222at2759"/>
<evidence type="ECO:0000256" key="5">
    <source>
        <dbReference type="ARBA" id="ARBA00012744"/>
    </source>
</evidence>
<comment type="catalytic activity">
    <reaction evidence="1">
        <text>Hydrolysis of terminal, non-reducing beta-D-glucosyl residues with release of beta-D-glucose.</text>
        <dbReference type="EC" id="3.2.1.21"/>
    </reaction>
</comment>
<dbReference type="InterPro" id="IPR026891">
    <property type="entry name" value="Fn3-like"/>
</dbReference>
<dbReference type="InterPro" id="IPR017853">
    <property type="entry name" value="GH"/>
</dbReference>
<organism evidence="20 21">
    <name type="scientific">Tilletiopsis washingtonensis</name>
    <dbReference type="NCBI Taxonomy" id="58919"/>
    <lineage>
        <taxon>Eukaryota</taxon>
        <taxon>Fungi</taxon>
        <taxon>Dikarya</taxon>
        <taxon>Basidiomycota</taxon>
        <taxon>Ustilaginomycotina</taxon>
        <taxon>Exobasidiomycetes</taxon>
        <taxon>Entylomatales</taxon>
        <taxon>Entylomatales incertae sedis</taxon>
        <taxon>Tilletiopsis</taxon>
    </lineage>
</organism>
<dbReference type="EMBL" id="KZ819295">
    <property type="protein sequence ID" value="PWN97340.1"/>
    <property type="molecule type" value="Genomic_DNA"/>
</dbReference>
<evidence type="ECO:0000256" key="4">
    <source>
        <dbReference type="ARBA" id="ARBA00005336"/>
    </source>
</evidence>
<dbReference type="GO" id="GO:0008422">
    <property type="term" value="F:beta-glucosidase activity"/>
    <property type="evidence" value="ECO:0007669"/>
    <property type="project" value="UniProtKB-EC"/>
</dbReference>
<evidence type="ECO:0000256" key="8">
    <source>
        <dbReference type="ARBA" id="ARBA00022801"/>
    </source>
</evidence>
<keyword evidence="6" id="KW-0964">Secreted</keyword>
<evidence type="ECO:0000256" key="10">
    <source>
        <dbReference type="ARBA" id="ARBA00023277"/>
    </source>
</evidence>
<feature type="signal peptide" evidence="18">
    <location>
        <begin position="1"/>
        <end position="18"/>
    </location>
</feature>
<reference evidence="20 21" key="1">
    <citation type="journal article" date="2018" name="Mol. Biol. Evol.">
        <title>Broad Genomic Sampling Reveals a Smut Pathogenic Ancestry of the Fungal Clade Ustilaginomycotina.</title>
        <authorList>
            <person name="Kijpornyongpan T."/>
            <person name="Mondo S.J."/>
            <person name="Barry K."/>
            <person name="Sandor L."/>
            <person name="Lee J."/>
            <person name="Lipzen A."/>
            <person name="Pangilinan J."/>
            <person name="LaButti K."/>
            <person name="Hainaut M."/>
            <person name="Henrissat B."/>
            <person name="Grigoriev I.V."/>
            <person name="Spatafora J.W."/>
            <person name="Aime M.C."/>
        </authorList>
    </citation>
    <scope>NUCLEOTIDE SEQUENCE [LARGE SCALE GENOMIC DNA]</scope>
    <source>
        <strain evidence="20 21">MCA 4186</strain>
    </source>
</reference>
<evidence type="ECO:0000256" key="3">
    <source>
        <dbReference type="ARBA" id="ARBA00004987"/>
    </source>
</evidence>
<keyword evidence="11" id="KW-0326">Glycosidase</keyword>
<evidence type="ECO:0000256" key="7">
    <source>
        <dbReference type="ARBA" id="ARBA00022729"/>
    </source>
</evidence>
<evidence type="ECO:0000259" key="19">
    <source>
        <dbReference type="SMART" id="SM01217"/>
    </source>
</evidence>
<dbReference type="STRING" id="58919.A0A316Z6C5"/>